<dbReference type="Proteomes" id="UP001195571">
    <property type="component" value="Unassembled WGS sequence"/>
</dbReference>
<evidence type="ECO:0000313" key="2">
    <source>
        <dbReference type="Proteomes" id="UP001195571"/>
    </source>
</evidence>
<protein>
    <recommendedName>
        <fullName evidence="3">Effector</fullName>
    </recommendedName>
</protein>
<sequence>MRFILNILITSLSMSLFIAAMISYKNHQKEQTTNIEIKTSQDIEIEEIEGIDKTKKLVPKGAKALLPNEVDELTYLVKATNKSPNNKKLELEPKTIKCVSKQEEDILQKCLLITNEYETDEDTNYKKYNNDNKPNINSKKSIYVKTTISLNEKSIISKKLISNQEFTIILSFNLADN</sequence>
<keyword evidence="2" id="KW-1185">Reference proteome</keyword>
<reference evidence="1" key="1">
    <citation type="submission" date="2021-04" db="EMBL/GenBank/DDBJ databases">
        <title>Genomic features of Candidatus Phytoplasma meliae isolate ChTYXIII (1SrXIII-G).</title>
        <authorList>
            <person name="Fernandez F.D."/>
            <person name="Conci L.R."/>
        </authorList>
    </citation>
    <scope>NUCLEOTIDE SEQUENCE [LARGE SCALE GENOMIC DNA]</scope>
    <source>
        <strain evidence="1">ChTYXIII-Mo</strain>
    </source>
</reference>
<evidence type="ECO:0000313" key="1">
    <source>
        <dbReference type="EMBL" id="MBP5835642.1"/>
    </source>
</evidence>
<dbReference type="RefSeq" id="WP_203551908.1">
    <property type="nucleotide sequence ID" value="NZ_JACAOD020000001.1"/>
</dbReference>
<proteinExistence type="predicted"/>
<comment type="caution">
    <text evidence="1">The sequence shown here is derived from an EMBL/GenBank/DDBJ whole genome shotgun (WGS) entry which is preliminary data.</text>
</comment>
<organism evidence="1 2">
    <name type="scientific">Candidatus Phytoplasma meliae</name>
    <dbReference type="NCBI Taxonomy" id="1848402"/>
    <lineage>
        <taxon>Bacteria</taxon>
        <taxon>Bacillati</taxon>
        <taxon>Mycoplasmatota</taxon>
        <taxon>Mollicutes</taxon>
        <taxon>Acholeplasmatales</taxon>
        <taxon>Acholeplasmataceae</taxon>
        <taxon>Candidatus Phytoplasma</taxon>
        <taxon>16SrXIII (Mexican periwinkle virescence group)</taxon>
    </lineage>
</organism>
<accession>A0ABS5CXC6</accession>
<name>A0ABS5CXC6_9MOLU</name>
<evidence type="ECO:0008006" key="3">
    <source>
        <dbReference type="Google" id="ProtNLM"/>
    </source>
</evidence>
<dbReference type="EMBL" id="JACAOD020000001">
    <property type="protein sequence ID" value="MBP5835642.1"/>
    <property type="molecule type" value="Genomic_DNA"/>
</dbReference>
<gene>
    <name evidence="1" type="ORF">CHTY_000055</name>
</gene>